<dbReference type="EMBL" id="FNVG01000013">
    <property type="protein sequence ID" value="SEG40354.1"/>
    <property type="molecule type" value="Genomic_DNA"/>
</dbReference>
<sequence>MRQSFAQITSIVSQYQHYWRQDPFHQVVSQQIQWRQENPALYQWLQTLTASDIASLKENLAQCVTQLEPFLPGIIALHQSIQLATVEQTDVTALPRGLDSGIPGRKLEQIKQMSSACLHHHHGNEWLEWCSGKGFLGRLLAAQSGQKVTSFEYQQALCEAGQIEADKRALPMTFVQGDAFSDEANHVFNGRQHAVALHACGDLHIELIQYSVKHQLSALTLSPCCYHLIRGNEYQPLSKAARATHFPLSKQELRIPLQETVTGGERVRRHREQEMVFRLGFDALCRENHLCEGYMPVPSLKKSQLSDGFRALCEWAAANKSLSLPDVNFDHYERLGYERYWQMEALSLVQGVFRRPLEVWLAMDKVLYLEEQGYQVRLTTFCDSQTTPRNLLIHASYKQ</sequence>
<evidence type="ECO:0000313" key="2">
    <source>
        <dbReference type="EMBL" id="SEG40354.1"/>
    </source>
</evidence>
<proteinExistence type="predicted"/>
<dbReference type="Proteomes" id="UP000236721">
    <property type="component" value="Unassembled WGS sequence"/>
</dbReference>
<name>A0A1H5ZWM3_9VIBR</name>
<accession>A0A1H5ZWM3</accession>
<organism evidence="2 3">
    <name type="scientific">Vibrio hangzhouensis</name>
    <dbReference type="NCBI Taxonomy" id="462991"/>
    <lineage>
        <taxon>Bacteria</taxon>
        <taxon>Pseudomonadati</taxon>
        <taxon>Pseudomonadota</taxon>
        <taxon>Gammaproteobacteria</taxon>
        <taxon>Vibrionales</taxon>
        <taxon>Vibrionaceae</taxon>
        <taxon>Vibrio</taxon>
    </lineage>
</organism>
<reference evidence="3" key="1">
    <citation type="submission" date="2016-10" db="EMBL/GenBank/DDBJ databases">
        <authorList>
            <person name="Varghese N."/>
            <person name="Submissions S."/>
        </authorList>
    </citation>
    <scope>NUCLEOTIDE SEQUENCE [LARGE SCALE GENOMIC DNA]</scope>
    <source>
        <strain evidence="3">CGMCC 1.7062</strain>
    </source>
</reference>
<dbReference type="OrthoDB" id="5298194at2"/>
<dbReference type="AlphaFoldDB" id="A0A1H5ZWM3"/>
<dbReference type="GO" id="GO:0008168">
    <property type="term" value="F:methyltransferase activity"/>
    <property type="evidence" value="ECO:0007669"/>
    <property type="project" value="UniProtKB-KW"/>
</dbReference>
<feature type="domain" description="Methyltransferase" evidence="1">
    <location>
        <begin position="107"/>
        <end position="230"/>
    </location>
</feature>
<keyword evidence="2" id="KW-0808">Transferase</keyword>
<dbReference type="SUPFAM" id="SSF53335">
    <property type="entry name" value="S-adenosyl-L-methionine-dependent methyltransferases"/>
    <property type="match status" value="1"/>
</dbReference>
<evidence type="ECO:0000259" key="1">
    <source>
        <dbReference type="Pfam" id="PF13679"/>
    </source>
</evidence>
<keyword evidence="2" id="KW-0489">Methyltransferase</keyword>
<gene>
    <name evidence="2" type="ORF">SAMN04488244_11336</name>
</gene>
<dbReference type="Pfam" id="PF13679">
    <property type="entry name" value="Methyltransf_32"/>
    <property type="match status" value="1"/>
</dbReference>
<dbReference type="PANTHER" id="PTHR13369">
    <property type="match status" value="1"/>
</dbReference>
<evidence type="ECO:0000313" key="3">
    <source>
        <dbReference type="Proteomes" id="UP000236721"/>
    </source>
</evidence>
<dbReference type="RefSeq" id="WP_103880938.1">
    <property type="nucleotide sequence ID" value="NZ_FNVG01000013.1"/>
</dbReference>
<dbReference type="PANTHER" id="PTHR13369:SF0">
    <property type="entry name" value="GLUTATHIONE S-TRANSFERASE C-TERMINAL DOMAIN-CONTAINING PROTEIN"/>
    <property type="match status" value="1"/>
</dbReference>
<protein>
    <submittedName>
        <fullName evidence="2">Methyltransferase domain-containing protein</fullName>
    </submittedName>
</protein>
<dbReference type="InterPro" id="IPR029063">
    <property type="entry name" value="SAM-dependent_MTases_sf"/>
</dbReference>
<dbReference type="Gene3D" id="3.40.50.150">
    <property type="entry name" value="Vaccinia Virus protein VP39"/>
    <property type="match status" value="1"/>
</dbReference>
<dbReference type="InterPro" id="IPR025714">
    <property type="entry name" value="Methyltranfer_dom"/>
</dbReference>
<dbReference type="GO" id="GO:0032259">
    <property type="term" value="P:methylation"/>
    <property type="evidence" value="ECO:0007669"/>
    <property type="project" value="UniProtKB-KW"/>
</dbReference>
<keyword evidence="3" id="KW-1185">Reference proteome</keyword>